<dbReference type="AlphaFoldDB" id="A0A507B658"/>
<dbReference type="RefSeq" id="XP_031000316.1">
    <property type="nucleotide sequence ID" value="XM_031136654.1"/>
</dbReference>
<evidence type="ECO:0000256" key="1">
    <source>
        <dbReference type="SAM" id="MobiDB-lite"/>
    </source>
</evidence>
<feature type="region of interest" description="Disordered" evidence="1">
    <location>
        <begin position="454"/>
        <end position="473"/>
    </location>
</feature>
<dbReference type="GeneID" id="41969909"/>
<feature type="compositionally biased region" description="Polar residues" evidence="1">
    <location>
        <begin position="12"/>
        <end position="22"/>
    </location>
</feature>
<keyword evidence="3" id="KW-1185">Reference proteome</keyword>
<sequence>MSDFSDDENFVTACTTPTSDLYTATPEPLSRNNTSSFDGEDAETSFPWMSPFTKALKASPGGLQDTHRLSSDGSNPWGLPTDTIKTLLESVRERTEAWRKAVEDGLGRLPPARATGAGPATPGNLTSALTQYMAHLEQTRKFLVSLVDLVGAELQEAAALGVESVVALQNKRQLAKLSLTRDSLEDDGLGIPGMVACPASAVTADPTVTFTEPTPQFAEICYAEPPNNTQHPKPTTTTLLPEQGVTEITWMNAPVVAASPFGAILEERPPTPGATPPKTPPQTPSSAFGAHPSPGRPKSESALASREPGHLPSCMKLENQSEASSPRPLRRPRFILPDQDDEVTPDTSAPEQRRSSLYHLGIDAHTCAEDPSCEQQEPTIYTTTSAPEVLKARRTNSSPFQSRMGSMIGASSGRKRSAVRKASQAPPSILDKVQRADSQTGFAADVVAVAYRSSAGGEPSEGGAAMRYERPRTKSSVDRMRAILAQYPPLPRPDDTGIYSAMTGARRPSSRGSLVSRGQRSGRGVATREVSVCSEDGEPHVCADEN</sequence>
<protein>
    <submittedName>
        <fullName evidence="2">Uncharacterized protein</fullName>
    </submittedName>
</protein>
<feature type="region of interest" description="Disordered" evidence="1">
    <location>
        <begin position="487"/>
        <end position="546"/>
    </location>
</feature>
<reference evidence="2 3" key="1">
    <citation type="submission" date="2019-06" db="EMBL/GenBank/DDBJ databases">
        <title>Draft genome sequence of the filamentous fungus Phialemoniopsis curvata isolated from diesel fuel.</title>
        <authorList>
            <person name="Varaljay V.A."/>
            <person name="Lyon W.J."/>
            <person name="Crouch A.L."/>
            <person name="Drake C.E."/>
            <person name="Hollomon J.M."/>
            <person name="Nadeau L.J."/>
            <person name="Nunn H.S."/>
            <person name="Stevenson B.S."/>
            <person name="Bojanowski C.L."/>
            <person name="Crookes-Goodson W.J."/>
        </authorList>
    </citation>
    <scope>NUCLEOTIDE SEQUENCE [LARGE SCALE GENOMIC DNA]</scope>
    <source>
        <strain evidence="2 3">D216</strain>
    </source>
</reference>
<feature type="region of interest" description="Disordered" evidence="1">
    <location>
        <begin position="1"/>
        <end position="41"/>
    </location>
</feature>
<evidence type="ECO:0000313" key="3">
    <source>
        <dbReference type="Proteomes" id="UP000319257"/>
    </source>
</evidence>
<feature type="compositionally biased region" description="Basic and acidic residues" evidence="1">
    <location>
        <begin position="537"/>
        <end position="546"/>
    </location>
</feature>
<gene>
    <name evidence="2" type="ORF">E0L32_002462</name>
</gene>
<feature type="compositionally biased region" description="Pro residues" evidence="1">
    <location>
        <begin position="270"/>
        <end position="283"/>
    </location>
</feature>
<feature type="compositionally biased region" description="Polar residues" evidence="1">
    <location>
        <begin position="395"/>
        <end position="404"/>
    </location>
</feature>
<evidence type="ECO:0000313" key="2">
    <source>
        <dbReference type="EMBL" id="TPX18605.1"/>
    </source>
</evidence>
<dbReference type="Proteomes" id="UP000319257">
    <property type="component" value="Unassembled WGS sequence"/>
</dbReference>
<feature type="compositionally biased region" description="Low complexity" evidence="1">
    <location>
        <begin position="454"/>
        <end position="465"/>
    </location>
</feature>
<feature type="compositionally biased region" description="Polar residues" evidence="1">
    <location>
        <begin position="510"/>
        <end position="519"/>
    </location>
</feature>
<dbReference type="EMBL" id="SKBQ01000010">
    <property type="protein sequence ID" value="TPX18605.1"/>
    <property type="molecule type" value="Genomic_DNA"/>
</dbReference>
<feature type="region of interest" description="Disordered" evidence="1">
    <location>
        <begin position="265"/>
        <end position="355"/>
    </location>
</feature>
<proteinExistence type="predicted"/>
<dbReference type="OrthoDB" id="4837923at2759"/>
<comment type="caution">
    <text evidence="2">The sequence shown here is derived from an EMBL/GenBank/DDBJ whole genome shotgun (WGS) entry which is preliminary data.</text>
</comment>
<accession>A0A507B658</accession>
<feature type="region of interest" description="Disordered" evidence="1">
    <location>
        <begin position="395"/>
        <end position="416"/>
    </location>
</feature>
<name>A0A507B658_9PEZI</name>
<organism evidence="2 3">
    <name type="scientific">Thyridium curvatum</name>
    <dbReference type="NCBI Taxonomy" id="1093900"/>
    <lineage>
        <taxon>Eukaryota</taxon>
        <taxon>Fungi</taxon>
        <taxon>Dikarya</taxon>
        <taxon>Ascomycota</taxon>
        <taxon>Pezizomycotina</taxon>
        <taxon>Sordariomycetes</taxon>
        <taxon>Sordariomycetidae</taxon>
        <taxon>Thyridiales</taxon>
        <taxon>Thyridiaceae</taxon>
        <taxon>Thyridium</taxon>
    </lineage>
</organism>
<dbReference type="InParanoid" id="A0A507B658"/>